<feature type="domain" description="DNA polymerase alpha/delta/epsilon subunit B" evidence="6">
    <location>
        <begin position="225"/>
        <end position="434"/>
    </location>
</feature>
<feature type="domain" description="DNA polymerase alpha subunit B OB" evidence="7">
    <location>
        <begin position="113"/>
        <end position="206"/>
    </location>
</feature>
<organism evidence="8 9">
    <name type="scientific">Stentor coeruleus</name>
    <dbReference type="NCBI Taxonomy" id="5963"/>
    <lineage>
        <taxon>Eukaryota</taxon>
        <taxon>Sar</taxon>
        <taxon>Alveolata</taxon>
        <taxon>Ciliophora</taxon>
        <taxon>Postciliodesmatophora</taxon>
        <taxon>Heterotrichea</taxon>
        <taxon>Heterotrichida</taxon>
        <taxon>Stentoridae</taxon>
        <taxon>Stentor</taxon>
    </lineage>
</organism>
<reference evidence="8 9" key="1">
    <citation type="submission" date="2016-11" db="EMBL/GenBank/DDBJ databases">
        <title>The macronuclear genome of Stentor coeruleus: a giant cell with tiny introns.</title>
        <authorList>
            <person name="Slabodnick M."/>
            <person name="Ruby J.G."/>
            <person name="Reiff S.B."/>
            <person name="Swart E.C."/>
            <person name="Gosai S."/>
            <person name="Prabakaran S."/>
            <person name="Witkowska E."/>
            <person name="Larue G.E."/>
            <person name="Fisher S."/>
            <person name="Freeman R.M."/>
            <person name="Gunawardena J."/>
            <person name="Chu W."/>
            <person name="Stover N.A."/>
            <person name="Gregory B.D."/>
            <person name="Nowacki M."/>
            <person name="Derisi J."/>
            <person name="Roy S.W."/>
            <person name="Marshall W.F."/>
            <person name="Sood P."/>
        </authorList>
    </citation>
    <scope>NUCLEOTIDE SEQUENCE [LARGE SCALE GENOMIC DNA]</scope>
    <source>
        <strain evidence="8">WM001</strain>
    </source>
</reference>
<dbReference type="Pfam" id="PF22062">
    <property type="entry name" value="OB_DPOA2"/>
    <property type="match status" value="1"/>
</dbReference>
<gene>
    <name evidence="8" type="ORF">SteCoe_27835</name>
</gene>
<evidence type="ECO:0000313" key="8">
    <source>
        <dbReference type="EMBL" id="OMJ73472.1"/>
    </source>
</evidence>
<dbReference type="InterPro" id="IPR054300">
    <property type="entry name" value="OB_DPOA2"/>
</dbReference>
<evidence type="ECO:0000256" key="4">
    <source>
        <dbReference type="ARBA" id="ARBA00022705"/>
    </source>
</evidence>
<evidence type="ECO:0000256" key="2">
    <source>
        <dbReference type="ARBA" id="ARBA00007299"/>
    </source>
</evidence>
<dbReference type="Pfam" id="PF04042">
    <property type="entry name" value="DNA_pol_E_B"/>
    <property type="match status" value="1"/>
</dbReference>
<dbReference type="PANTHER" id="PTHR23061">
    <property type="entry name" value="DNA POLYMERASE 2 ALPHA 70 KDA SUBUNIT"/>
    <property type="match status" value="1"/>
</dbReference>
<protein>
    <recommendedName>
        <fullName evidence="3">DNA polymerase alpha subunit B</fullName>
    </recommendedName>
</protein>
<evidence type="ECO:0000256" key="5">
    <source>
        <dbReference type="ARBA" id="ARBA00023242"/>
    </source>
</evidence>
<keyword evidence="5" id="KW-0539">Nucleus</keyword>
<keyword evidence="9" id="KW-1185">Reference proteome</keyword>
<evidence type="ECO:0000259" key="7">
    <source>
        <dbReference type="Pfam" id="PF22062"/>
    </source>
</evidence>
<evidence type="ECO:0000313" key="9">
    <source>
        <dbReference type="Proteomes" id="UP000187209"/>
    </source>
</evidence>
<dbReference type="InterPro" id="IPR007185">
    <property type="entry name" value="DNA_pol_a/d/e_bsu"/>
</dbReference>
<proteinExistence type="inferred from homology"/>
<sequence>MASEEINSIEELVKYFSEYDEEENIRNNIEAINLNFITNNQGGSLNSELKKKYSSKPKIYKRVKVGKSTNSFSILSKFPNEYPFDDQIISKKLNISYPTIQDNYFLEESHVVSEKLQSHIDYMSALYSNYYKVLISRTNEESTTPIYIVGRIFICEEAGIETISIENRGKVRLDIDNITEYALFPGQIVMVKGTSDTYTFIVSEIITELFKPSPTLPESQFLVGLVSGPFSTVDLDYSIFIAFLDKICTEVNALIIIGPIVDNDNEIIQEGIINIESLDIKNGSYEDIFNNIQGHLIKLKEEESCEIIYVPHTREIQHIFPLPMPGLNYTFETKYKLSTDSPEKSLYYPPSPAKISIDGTRIHVVPYDFIHEIIQPAVLKSQKLINKISMSLLQTMNQHSYLPIMPNSLPVEYSKYEHFIFEQPPHILIVQSKFPVQFESVPGILCVKSTSFAEGNKIGNYSIINVAGGGRSVNECIGVKNYRINS</sequence>
<comment type="caution">
    <text evidence="8">The sequence shown here is derived from an EMBL/GenBank/DDBJ whole genome shotgun (WGS) entry which is preliminary data.</text>
</comment>
<evidence type="ECO:0000256" key="1">
    <source>
        <dbReference type="ARBA" id="ARBA00004123"/>
    </source>
</evidence>
<dbReference type="GO" id="GO:0003677">
    <property type="term" value="F:DNA binding"/>
    <property type="evidence" value="ECO:0007669"/>
    <property type="project" value="InterPro"/>
</dbReference>
<keyword evidence="4" id="KW-0235">DNA replication</keyword>
<dbReference type="InterPro" id="IPR016722">
    <property type="entry name" value="DNA_pol_alpha_bsu"/>
</dbReference>
<dbReference type="EMBL" id="MPUH01000819">
    <property type="protein sequence ID" value="OMJ73472.1"/>
    <property type="molecule type" value="Genomic_DNA"/>
</dbReference>
<dbReference type="PANTHER" id="PTHR23061:SF12">
    <property type="entry name" value="DNA POLYMERASE ALPHA SUBUNIT B"/>
    <property type="match status" value="1"/>
</dbReference>
<evidence type="ECO:0000256" key="3">
    <source>
        <dbReference type="ARBA" id="ARBA00018596"/>
    </source>
</evidence>
<evidence type="ECO:0000259" key="6">
    <source>
        <dbReference type="Pfam" id="PF04042"/>
    </source>
</evidence>
<dbReference type="GO" id="GO:0005658">
    <property type="term" value="C:alpha DNA polymerase:primase complex"/>
    <property type="evidence" value="ECO:0007669"/>
    <property type="project" value="TreeGrafter"/>
</dbReference>
<dbReference type="Gene3D" id="3.60.21.60">
    <property type="match status" value="1"/>
</dbReference>
<dbReference type="AlphaFoldDB" id="A0A1R2B9M4"/>
<comment type="subcellular location">
    <subcellularLocation>
        <location evidence="1">Nucleus</location>
    </subcellularLocation>
</comment>
<comment type="similarity">
    <text evidence="2">Belongs to the DNA polymerase alpha subunit B family.</text>
</comment>
<accession>A0A1R2B9M4</accession>
<dbReference type="Proteomes" id="UP000187209">
    <property type="component" value="Unassembled WGS sequence"/>
</dbReference>
<dbReference type="OrthoDB" id="336885at2759"/>
<name>A0A1R2B9M4_9CILI</name>
<dbReference type="GO" id="GO:0006270">
    <property type="term" value="P:DNA replication initiation"/>
    <property type="evidence" value="ECO:0007669"/>
    <property type="project" value="TreeGrafter"/>
</dbReference>